<sequence length="203" mass="23033">MEDLLSLAIETEMQQQCLATWFNSISTRNSDGARFDDTTTLKVVDLKTHHMDHPHMSNSSNVAFTSSKVDLEKLVEDVVSGDVVLEEPKMHIVSQGILGCEESDNQEEHKKQLRKEESETMSGCFSECEQKIFEKQNENCEEDLKCASMLLFENFTGIMVSVEGPNVYKQEARQLAAYFSIPVSVYTGWNSTIFVVETECRLQ</sequence>
<comment type="caution">
    <text evidence="1">The sequence shown here is derived from an EMBL/GenBank/DDBJ whole genome shotgun (WGS) entry which is preliminary data.</text>
</comment>
<reference evidence="1 2" key="1">
    <citation type="journal article" date="2023" name="Plants (Basel)">
        <title>Bridging the Gap: Combining Genomics and Transcriptomics Approaches to Understand Stylosanthes scabra, an Orphan Legume from the Brazilian Caatinga.</title>
        <authorList>
            <person name="Ferreira-Neto J.R.C."/>
            <person name="da Silva M.D."/>
            <person name="Binneck E."/>
            <person name="de Melo N.F."/>
            <person name="da Silva R.H."/>
            <person name="de Melo A.L.T.M."/>
            <person name="Pandolfi V."/>
            <person name="Bustamante F.O."/>
            <person name="Brasileiro-Vidal A.C."/>
            <person name="Benko-Iseppon A.M."/>
        </authorList>
    </citation>
    <scope>NUCLEOTIDE SEQUENCE [LARGE SCALE GENOMIC DNA]</scope>
    <source>
        <tissue evidence="1">Leaves</tissue>
    </source>
</reference>
<evidence type="ECO:0000313" key="2">
    <source>
        <dbReference type="Proteomes" id="UP001341840"/>
    </source>
</evidence>
<dbReference type="Proteomes" id="UP001341840">
    <property type="component" value="Unassembled WGS sequence"/>
</dbReference>
<name>A0ABU6X3H7_9FABA</name>
<evidence type="ECO:0000313" key="1">
    <source>
        <dbReference type="EMBL" id="MED6191921.1"/>
    </source>
</evidence>
<dbReference type="EMBL" id="JASCZI010211459">
    <property type="protein sequence ID" value="MED6191921.1"/>
    <property type="molecule type" value="Genomic_DNA"/>
</dbReference>
<accession>A0ABU6X3H7</accession>
<keyword evidence="2" id="KW-1185">Reference proteome</keyword>
<proteinExistence type="predicted"/>
<organism evidence="1 2">
    <name type="scientific">Stylosanthes scabra</name>
    <dbReference type="NCBI Taxonomy" id="79078"/>
    <lineage>
        <taxon>Eukaryota</taxon>
        <taxon>Viridiplantae</taxon>
        <taxon>Streptophyta</taxon>
        <taxon>Embryophyta</taxon>
        <taxon>Tracheophyta</taxon>
        <taxon>Spermatophyta</taxon>
        <taxon>Magnoliopsida</taxon>
        <taxon>eudicotyledons</taxon>
        <taxon>Gunneridae</taxon>
        <taxon>Pentapetalae</taxon>
        <taxon>rosids</taxon>
        <taxon>fabids</taxon>
        <taxon>Fabales</taxon>
        <taxon>Fabaceae</taxon>
        <taxon>Papilionoideae</taxon>
        <taxon>50 kb inversion clade</taxon>
        <taxon>dalbergioids sensu lato</taxon>
        <taxon>Dalbergieae</taxon>
        <taxon>Pterocarpus clade</taxon>
        <taxon>Stylosanthes</taxon>
    </lineage>
</organism>
<protein>
    <submittedName>
        <fullName evidence="1">Uncharacterized protein</fullName>
    </submittedName>
</protein>
<gene>
    <name evidence="1" type="ORF">PIB30_005401</name>
</gene>